<evidence type="ECO:0000313" key="2">
    <source>
        <dbReference type="EMBL" id="EGI66607.1"/>
    </source>
</evidence>
<protein>
    <submittedName>
        <fullName evidence="2">Uncharacterized protein</fullName>
    </submittedName>
</protein>
<feature type="region of interest" description="Disordered" evidence="1">
    <location>
        <begin position="37"/>
        <end position="109"/>
    </location>
</feature>
<reference evidence="2" key="1">
    <citation type="submission" date="2011-02" db="EMBL/GenBank/DDBJ databases">
        <title>The genome of the leaf-cutting ant Acromyrmex echinatior suggests key adaptations to social evolution and fungus farming.</title>
        <authorList>
            <person name="Nygaard S."/>
            <person name="Zhang G."/>
        </authorList>
    </citation>
    <scope>NUCLEOTIDE SEQUENCE</scope>
</reference>
<name>F4WGS3_ACREC</name>
<dbReference type="InParanoid" id="F4WGS3"/>
<evidence type="ECO:0000256" key="1">
    <source>
        <dbReference type="SAM" id="MobiDB-lite"/>
    </source>
</evidence>
<dbReference type="AlphaFoldDB" id="F4WGS3"/>
<proteinExistence type="predicted"/>
<feature type="compositionally biased region" description="Basic and acidic residues" evidence="1">
    <location>
        <begin position="68"/>
        <end position="79"/>
    </location>
</feature>
<accession>F4WGS3</accession>
<sequence>MQENAHELDERARREKCKTEAVKMKCETSINEITQRVCRNRLPPPSRSPTAEHNRKSGTHRVNQPKRTSTERVAKEGARLVDGSQATPISQRNESDDERIDGESSDKQK</sequence>
<keyword evidence="3" id="KW-1185">Reference proteome</keyword>
<dbReference type="EMBL" id="GL888146">
    <property type="protein sequence ID" value="EGI66607.1"/>
    <property type="molecule type" value="Genomic_DNA"/>
</dbReference>
<dbReference type="Proteomes" id="UP000007755">
    <property type="component" value="Unassembled WGS sequence"/>
</dbReference>
<evidence type="ECO:0000313" key="3">
    <source>
        <dbReference type="Proteomes" id="UP000007755"/>
    </source>
</evidence>
<gene>
    <name evidence="2" type="ORF">G5I_04873</name>
</gene>
<organism evidence="3">
    <name type="scientific">Acromyrmex echinatior</name>
    <name type="common">Panamanian leafcutter ant</name>
    <name type="synonym">Acromyrmex octospinosus echinatior</name>
    <dbReference type="NCBI Taxonomy" id="103372"/>
    <lineage>
        <taxon>Eukaryota</taxon>
        <taxon>Metazoa</taxon>
        <taxon>Ecdysozoa</taxon>
        <taxon>Arthropoda</taxon>
        <taxon>Hexapoda</taxon>
        <taxon>Insecta</taxon>
        <taxon>Pterygota</taxon>
        <taxon>Neoptera</taxon>
        <taxon>Endopterygota</taxon>
        <taxon>Hymenoptera</taxon>
        <taxon>Apocrita</taxon>
        <taxon>Aculeata</taxon>
        <taxon>Formicoidea</taxon>
        <taxon>Formicidae</taxon>
        <taxon>Myrmicinae</taxon>
        <taxon>Acromyrmex</taxon>
    </lineage>
</organism>